<dbReference type="Gene3D" id="3.90.550.10">
    <property type="entry name" value="Spore Coat Polysaccharide Biosynthesis Protein SpsA, Chain A"/>
    <property type="match status" value="1"/>
</dbReference>
<dbReference type="PANTHER" id="PTHR43777">
    <property type="entry name" value="MOLYBDENUM COFACTOR CYTIDYLYLTRANSFERASE"/>
    <property type="match status" value="1"/>
</dbReference>
<gene>
    <name evidence="3" type="ORF">VW23_007830</name>
</gene>
<evidence type="ECO:0000313" key="4">
    <source>
        <dbReference type="Proteomes" id="UP000095463"/>
    </source>
</evidence>
<dbReference type="GO" id="GO:0016779">
    <property type="term" value="F:nucleotidyltransferase activity"/>
    <property type="evidence" value="ECO:0007669"/>
    <property type="project" value="UniProtKB-ARBA"/>
</dbReference>
<dbReference type="PANTHER" id="PTHR43777:SF1">
    <property type="entry name" value="MOLYBDENUM COFACTOR CYTIDYLYLTRANSFERASE"/>
    <property type="match status" value="1"/>
</dbReference>
<reference evidence="3 4" key="1">
    <citation type="journal article" date="2015" name="Genome Announc.">
        <title>Genome Assemblies of Three Soil-Associated Devosia species: D. insulae, D. limi, and D. soli.</title>
        <authorList>
            <person name="Hassan Y.I."/>
            <person name="Lepp D."/>
            <person name="Zhou T."/>
        </authorList>
    </citation>
    <scope>NUCLEOTIDE SEQUENCE [LARGE SCALE GENOMIC DNA]</scope>
    <source>
        <strain evidence="3 4">DS-56</strain>
    </source>
</reference>
<dbReference type="Pfam" id="PF12804">
    <property type="entry name" value="NTP_transf_3"/>
    <property type="match status" value="1"/>
</dbReference>
<dbReference type="SUPFAM" id="SSF53448">
    <property type="entry name" value="Nucleotide-diphospho-sugar transferases"/>
    <property type="match status" value="1"/>
</dbReference>
<feature type="domain" description="MobA-like NTP transferase" evidence="2">
    <location>
        <begin position="9"/>
        <end position="165"/>
    </location>
</feature>
<dbReference type="InterPro" id="IPR029044">
    <property type="entry name" value="Nucleotide-diphossugar_trans"/>
</dbReference>
<protein>
    <recommendedName>
        <fullName evidence="2">MobA-like NTP transferase domain-containing protein</fullName>
    </recommendedName>
</protein>
<dbReference type="AlphaFoldDB" id="A0A1E5XX77"/>
<comment type="caution">
    <text evidence="3">The sequence shown here is derived from an EMBL/GenBank/DDBJ whole genome shotgun (WGS) entry which is preliminary data.</text>
</comment>
<name>A0A1E5XX77_9HYPH</name>
<evidence type="ECO:0000256" key="1">
    <source>
        <dbReference type="ARBA" id="ARBA00022842"/>
    </source>
</evidence>
<keyword evidence="1" id="KW-0460">Magnesium</keyword>
<evidence type="ECO:0000259" key="2">
    <source>
        <dbReference type="Pfam" id="PF12804"/>
    </source>
</evidence>
<accession>A0A1E5XX77</accession>
<dbReference type="CDD" id="cd04182">
    <property type="entry name" value="GT_2_like_f"/>
    <property type="match status" value="1"/>
</dbReference>
<organism evidence="3 4">
    <name type="scientific">Devosia insulae DS-56</name>
    <dbReference type="NCBI Taxonomy" id="1116389"/>
    <lineage>
        <taxon>Bacteria</taxon>
        <taxon>Pseudomonadati</taxon>
        <taxon>Pseudomonadota</taxon>
        <taxon>Alphaproteobacteria</taxon>
        <taxon>Hyphomicrobiales</taxon>
        <taxon>Devosiaceae</taxon>
        <taxon>Devosia</taxon>
    </lineage>
</organism>
<proteinExistence type="predicted"/>
<dbReference type="EMBL" id="LAJE02000020">
    <property type="protein sequence ID" value="OEO33195.1"/>
    <property type="molecule type" value="Genomic_DNA"/>
</dbReference>
<dbReference type="InterPro" id="IPR025877">
    <property type="entry name" value="MobA-like_NTP_Trfase"/>
</dbReference>
<evidence type="ECO:0000313" key="3">
    <source>
        <dbReference type="EMBL" id="OEO33195.1"/>
    </source>
</evidence>
<sequence>MTVPEPIAAIVLAAGLSTRFGGDKLLYPYAGKPLAAHIADTLVGMPLTWRIAIVPPAPSPRGNVFAERGFELVENPDPAQGMGASLALGARRATELGAAALLVCLADMPNITAAHLAQLIDAAGDIDAVATGFDTARGPPAVFARRLFPELAAISGDHGAKHLLAGARLIAAPPGLARDFDKPTDFDQP</sequence>
<keyword evidence="4" id="KW-1185">Reference proteome</keyword>
<dbReference type="Proteomes" id="UP000095463">
    <property type="component" value="Unassembled WGS sequence"/>
</dbReference>